<name>A0A4Y9IHT1_9BACT</name>
<organism evidence="1 2">
    <name type="scientific">Dysgonomonas mossii</name>
    <dbReference type="NCBI Taxonomy" id="163665"/>
    <lineage>
        <taxon>Bacteria</taxon>
        <taxon>Pseudomonadati</taxon>
        <taxon>Bacteroidota</taxon>
        <taxon>Bacteroidia</taxon>
        <taxon>Bacteroidales</taxon>
        <taxon>Dysgonomonadaceae</taxon>
        <taxon>Dysgonomonas</taxon>
    </lineage>
</organism>
<dbReference type="PROSITE" id="PS51257">
    <property type="entry name" value="PROKAR_LIPOPROTEIN"/>
    <property type="match status" value="1"/>
</dbReference>
<evidence type="ECO:0000313" key="1">
    <source>
        <dbReference type="EMBL" id="TFU86853.1"/>
    </source>
</evidence>
<gene>
    <name evidence="1" type="ORF">E4T88_16890</name>
</gene>
<evidence type="ECO:0000313" key="2">
    <source>
        <dbReference type="Proteomes" id="UP000298285"/>
    </source>
</evidence>
<evidence type="ECO:0008006" key="3">
    <source>
        <dbReference type="Google" id="ProtNLM"/>
    </source>
</evidence>
<sequence>MKKYLNLIAVILVLSVISCNSTKEITRQSDENIELNDSEQSLVDSILQYGLDHEALYTLLSDIKPMSSLKLYYLPIANTDSLKQTEAEVVDVVAKRNQLDRLQRLQRAVNKLNDLNIPDLKFILVPYNSAQKEMRVIQLSVIRRSLLDKILLEKESFFGQFGLAPGADPIVVASMVENADRYERYRAYGYLFGYPDYAVDFYVKASLIQVQTKKFPERTFFQIPVYKGDSGYFVYAYPKNHTPTASVDSVLYNKAVGVLDDYKNIRNKYLRSDSTLKASQLLRDLYTKP</sequence>
<proteinExistence type="predicted"/>
<comment type="caution">
    <text evidence="1">The sequence shown here is derived from an EMBL/GenBank/DDBJ whole genome shotgun (WGS) entry which is preliminary data.</text>
</comment>
<dbReference type="OrthoDB" id="998120at2"/>
<dbReference type="AlphaFoldDB" id="A0A4Y9IHT1"/>
<dbReference type="Proteomes" id="UP000298285">
    <property type="component" value="Unassembled WGS sequence"/>
</dbReference>
<accession>A0A4Y9IHT1</accession>
<protein>
    <recommendedName>
        <fullName evidence="3">Lipoprotein</fullName>
    </recommendedName>
</protein>
<reference evidence="1 2" key="1">
    <citation type="submission" date="2019-03" db="EMBL/GenBank/DDBJ databases">
        <title>Diversity of the mouse oral microbiome.</title>
        <authorList>
            <person name="Joseph S."/>
            <person name="Aduse-Opoku J."/>
            <person name="Curtis M."/>
            <person name="Wade W."/>
            <person name="Hashim A."/>
        </authorList>
    </citation>
    <scope>NUCLEOTIDE SEQUENCE [LARGE SCALE GENOMIC DNA]</scope>
    <source>
        <strain evidence="1 2">P11</strain>
    </source>
</reference>
<dbReference type="EMBL" id="SPPK01000010">
    <property type="protein sequence ID" value="TFU86853.1"/>
    <property type="molecule type" value="Genomic_DNA"/>
</dbReference>